<gene>
    <name evidence="1" type="ORF">ILT43_15230</name>
</gene>
<evidence type="ECO:0000313" key="1">
    <source>
        <dbReference type="EMBL" id="MBM6577733.1"/>
    </source>
</evidence>
<keyword evidence="2" id="KW-1185">Reference proteome</keyword>
<protein>
    <recommendedName>
        <fullName evidence="3">Transposase</fullName>
    </recommendedName>
</protein>
<name>A0ABS2D9W8_9SPHN</name>
<comment type="caution">
    <text evidence="1">The sequence shown here is derived from an EMBL/GenBank/DDBJ whole genome shotgun (WGS) entry which is preliminary data.</text>
</comment>
<reference evidence="1 2" key="1">
    <citation type="submission" date="2020-12" db="EMBL/GenBank/DDBJ databases">
        <title>Sphingomonas sp.</title>
        <authorList>
            <person name="Kim M.K."/>
        </authorList>
    </citation>
    <scope>NUCLEOTIDE SEQUENCE [LARGE SCALE GENOMIC DNA]</scope>
    <source>
        <strain evidence="1 2">BT552</strain>
    </source>
</reference>
<organism evidence="1 2">
    <name type="scientific">Sphingomonas longa</name>
    <dbReference type="NCBI Taxonomy" id="2778730"/>
    <lineage>
        <taxon>Bacteria</taxon>
        <taxon>Pseudomonadati</taxon>
        <taxon>Pseudomonadota</taxon>
        <taxon>Alphaproteobacteria</taxon>
        <taxon>Sphingomonadales</taxon>
        <taxon>Sphingomonadaceae</taxon>
        <taxon>Sphingomonas</taxon>
    </lineage>
</organism>
<proteinExistence type="predicted"/>
<sequence>MRRQQRITVELAVQILREAMRLLGQQKADAVPVRLALRCLWPHCPERWPLVTFCEAVGQPSEIGRSQGVTAGFNAIVRQLRRSGAYRDTGA</sequence>
<evidence type="ECO:0000313" key="2">
    <source>
        <dbReference type="Proteomes" id="UP000763641"/>
    </source>
</evidence>
<accession>A0ABS2D9W8</accession>
<dbReference type="RefSeq" id="WP_204199827.1">
    <property type="nucleotide sequence ID" value="NZ_JAFEMC010000004.1"/>
</dbReference>
<dbReference type="Proteomes" id="UP000763641">
    <property type="component" value="Unassembled WGS sequence"/>
</dbReference>
<evidence type="ECO:0008006" key="3">
    <source>
        <dbReference type="Google" id="ProtNLM"/>
    </source>
</evidence>
<dbReference type="EMBL" id="JAFEMC010000004">
    <property type="protein sequence ID" value="MBM6577733.1"/>
    <property type="molecule type" value="Genomic_DNA"/>
</dbReference>